<dbReference type="EMBL" id="QFQP01000005">
    <property type="protein sequence ID" value="PZR15426.1"/>
    <property type="molecule type" value="Genomic_DNA"/>
</dbReference>
<reference evidence="3 4" key="1">
    <citation type="submission" date="2017-08" db="EMBL/GenBank/DDBJ databases">
        <title>Infants hospitalized years apart are colonized by the same room-sourced microbial strains.</title>
        <authorList>
            <person name="Brooks B."/>
            <person name="Olm M.R."/>
            <person name="Firek B.A."/>
            <person name="Baker R."/>
            <person name="Thomas B.C."/>
            <person name="Morowitz M.J."/>
            <person name="Banfield J.F."/>
        </authorList>
    </citation>
    <scope>NUCLEOTIDE SEQUENCE [LARGE SCALE GENOMIC DNA]</scope>
    <source>
        <strain evidence="3">S2_003_000_R2_14</strain>
    </source>
</reference>
<feature type="domain" description="Glycosyl hydrolase family 92" evidence="1">
    <location>
        <begin position="300"/>
        <end position="768"/>
    </location>
</feature>
<dbReference type="GO" id="GO:0005975">
    <property type="term" value="P:carbohydrate metabolic process"/>
    <property type="evidence" value="ECO:0007669"/>
    <property type="project" value="InterPro"/>
</dbReference>
<feature type="domain" description="Glycosyl hydrolase family 92 N-terminal" evidence="2">
    <location>
        <begin position="69"/>
        <end position="270"/>
    </location>
</feature>
<dbReference type="GO" id="GO:0000224">
    <property type="term" value="F:peptide-N4-(N-acetyl-beta-glucosaminyl)asparagine amidase activity"/>
    <property type="evidence" value="ECO:0007669"/>
    <property type="project" value="TreeGrafter"/>
</dbReference>
<dbReference type="Proteomes" id="UP000249061">
    <property type="component" value="Unassembled WGS sequence"/>
</dbReference>
<dbReference type="Pfam" id="PF07971">
    <property type="entry name" value="Glyco_hydro_92"/>
    <property type="match status" value="1"/>
</dbReference>
<dbReference type="GO" id="GO:0005829">
    <property type="term" value="C:cytosol"/>
    <property type="evidence" value="ECO:0007669"/>
    <property type="project" value="TreeGrafter"/>
</dbReference>
<gene>
    <name evidence="3" type="ORF">DI536_08215</name>
</gene>
<name>A0A2W5TSD5_9BACT</name>
<dbReference type="InterPro" id="IPR014718">
    <property type="entry name" value="GH-type_carb-bd"/>
</dbReference>
<organism evidence="3 4">
    <name type="scientific">Archangium gephyra</name>
    <dbReference type="NCBI Taxonomy" id="48"/>
    <lineage>
        <taxon>Bacteria</taxon>
        <taxon>Pseudomonadati</taxon>
        <taxon>Myxococcota</taxon>
        <taxon>Myxococcia</taxon>
        <taxon>Myxococcales</taxon>
        <taxon>Cystobacterineae</taxon>
        <taxon>Archangiaceae</taxon>
        <taxon>Archangium</taxon>
    </lineage>
</organism>
<dbReference type="PANTHER" id="PTHR12143">
    <property type="entry name" value="PEPTIDE N-GLYCANASE PNGASE -RELATED"/>
    <property type="match status" value="1"/>
</dbReference>
<evidence type="ECO:0008006" key="5">
    <source>
        <dbReference type="Google" id="ProtNLM"/>
    </source>
</evidence>
<proteinExistence type="predicted"/>
<dbReference type="InterPro" id="IPR050883">
    <property type="entry name" value="PNGase"/>
</dbReference>
<dbReference type="Pfam" id="PF17678">
    <property type="entry name" value="Glyco_hydro_92N"/>
    <property type="match status" value="1"/>
</dbReference>
<dbReference type="NCBIfam" id="TIGR01180">
    <property type="entry name" value="aman2_put"/>
    <property type="match status" value="1"/>
</dbReference>
<dbReference type="GO" id="GO:0006516">
    <property type="term" value="P:glycoprotein catabolic process"/>
    <property type="evidence" value="ECO:0007669"/>
    <property type="project" value="TreeGrafter"/>
</dbReference>
<evidence type="ECO:0000313" key="3">
    <source>
        <dbReference type="EMBL" id="PZR15426.1"/>
    </source>
</evidence>
<dbReference type="InterPro" id="IPR005887">
    <property type="entry name" value="GH92_a_mannosidase_put"/>
</dbReference>
<dbReference type="AlphaFoldDB" id="A0A2W5TSD5"/>
<evidence type="ECO:0000259" key="1">
    <source>
        <dbReference type="Pfam" id="PF07971"/>
    </source>
</evidence>
<dbReference type="InterPro" id="IPR008928">
    <property type="entry name" value="6-hairpin_glycosidase_sf"/>
</dbReference>
<accession>A0A2W5TSD5</accession>
<dbReference type="Gene3D" id="1.20.1610.10">
    <property type="entry name" value="alpha-1,2-mannosidases domains"/>
    <property type="match status" value="1"/>
</dbReference>
<dbReference type="Gene3D" id="2.70.98.10">
    <property type="match status" value="1"/>
</dbReference>
<evidence type="ECO:0000313" key="4">
    <source>
        <dbReference type="Proteomes" id="UP000249061"/>
    </source>
</evidence>
<dbReference type="Gene3D" id="3.30.2080.10">
    <property type="entry name" value="GH92 mannosidase domain"/>
    <property type="match status" value="1"/>
</dbReference>
<dbReference type="Gene3D" id="1.20.1050.60">
    <property type="entry name" value="alpha-1,2-mannosidase"/>
    <property type="match status" value="1"/>
</dbReference>
<dbReference type="PANTHER" id="PTHR12143:SF39">
    <property type="entry name" value="SECRETED PROTEIN"/>
    <property type="match status" value="1"/>
</dbReference>
<sequence>MGPTTRSISIEIDRARSCRARARHYARWCYVWVTVKRIVIVVSCALAACSPASSESLPPAVEDALAYASPAMGTGGFAYFHGSAFVGAAVPHGLVKAGPDTRGRYGTLNFIHYSGYWADDDTVMGFSQLHLHGTGATDWGVLSLMPVTSGEANVLNRGTYQSKFSKRSEVLRAGSYEVTLTKWNDVKAELTASVHAAHHRYTFAAGDTPHVVLDLREALSGGELTEQEVTWVNDTTLRGSLLSKGGMSRGFGGNRVWFELKTSRAYEVVQRAGNAALLLRFAAGEPVEVMLGVSLVSAEGATKNLEAEMPTFDFEAHKAAAEAAWRERLSRLTVFGGSEEDRATFYSALRLAFLMPTIISDVDGAYTFGGARSSVASGEVMLSDLSLWDTYRTVHPLYSLVHEDGARWSVQSLTRMAADGRGFPRWPMATGEAGTMVGAPADIVISDAVLRGVPGLDAASLYAALRTEALGNPARGSRAAMGGYTTRGWVPVEESGRSVGITVEYAHADFALAQLARHVGHADDAAQLETRAKGWRQLFDAELGVLRPKHADGTKVTDAFTTGSWDHYAEANGWQTTFMPAWDLAGLDEVFGGREAFIAALTAFFDGAPAEHAAALADPNYELRYLPRSYYWPSNEPDIQAPFMFAQAGRPELAAKWTDWARRTFFSAKPDGVPGNDDGGTLGSWFVLAAAGLYPLPGTDQWIIGSPLFPRLEVKLPGGGVFTIEAKGVSAEAIYVQSATLNGAPLNVAVLKHADVKAGGSLVLQMGPAPSEWAQGT</sequence>
<dbReference type="SUPFAM" id="SSF48208">
    <property type="entry name" value="Six-hairpin glycosidases"/>
    <property type="match status" value="1"/>
</dbReference>
<protein>
    <recommendedName>
        <fullName evidence="5">Glycoside hydrolase family 92 protein</fullName>
    </recommendedName>
</protein>
<dbReference type="InterPro" id="IPR012939">
    <property type="entry name" value="Glyco_hydro_92"/>
</dbReference>
<dbReference type="GO" id="GO:0030246">
    <property type="term" value="F:carbohydrate binding"/>
    <property type="evidence" value="ECO:0007669"/>
    <property type="project" value="InterPro"/>
</dbReference>
<evidence type="ECO:0000259" key="2">
    <source>
        <dbReference type="Pfam" id="PF17678"/>
    </source>
</evidence>
<comment type="caution">
    <text evidence="3">The sequence shown here is derived from an EMBL/GenBank/DDBJ whole genome shotgun (WGS) entry which is preliminary data.</text>
</comment>
<dbReference type="InterPro" id="IPR041371">
    <property type="entry name" value="GH92_N"/>
</dbReference>